<dbReference type="InterPro" id="IPR058663">
    <property type="entry name" value="PucR-like_N"/>
</dbReference>
<accession>A0A838A9P3</accession>
<dbReference type="InterPro" id="IPR025736">
    <property type="entry name" value="PucR_C-HTH_dom"/>
</dbReference>
<sequence>MAAERSQPSEDPATPRASAVHATTAQDIYGQIDPDQFARHIRPIARRMVKDMINEIRVGVPEYDLPLEGEFGKTIVTSVEKAVHQVIDNLGKPDADRSEWDEWFRHVGRTQFYSGWSMDAMQSAIRIGAQVAWRHLRVSGESLGVSADTLFTFADALFKYTDELAAVAISGFTEARARSSNTIERRRLELHRLLLSEDPATHQAIAELARATDWPLPEHVGVVALEHGTRQFALPDPELGRDTLVDLESGSPSLIMPDPERHVSLLEAQFGGRTVAIGPIVPVRQAHRSFTCARRALELAARGVLPAEHVIRCTDHLASLVINADEFLLDRITEHALAPLDSLTVKQRARLSRTLLAWLGVNDGCVNDIAGQLGVHPQTVRYRMGRLRELFGDRLDDPEQRLWLEMALRCRTGDGTETPG</sequence>
<feature type="domain" description="PucR C-terminal helix-turn-helix" evidence="2">
    <location>
        <begin position="352"/>
        <end position="409"/>
    </location>
</feature>
<gene>
    <name evidence="4" type="ORF">H0B56_08195</name>
</gene>
<proteinExistence type="predicted"/>
<evidence type="ECO:0000256" key="1">
    <source>
        <dbReference type="SAM" id="MobiDB-lite"/>
    </source>
</evidence>
<reference evidence="4 5" key="1">
    <citation type="submission" date="2020-07" db="EMBL/GenBank/DDBJ databases">
        <title>Genome of Haloechinothrix sp.</title>
        <authorList>
            <person name="Tang S.-K."/>
            <person name="Yang L."/>
            <person name="Zhu W.-Y."/>
        </authorList>
    </citation>
    <scope>NUCLEOTIDE SEQUENCE [LARGE SCALE GENOMIC DNA]</scope>
    <source>
        <strain evidence="4 5">YIM 98757</strain>
    </source>
</reference>
<dbReference type="Pfam" id="PF13556">
    <property type="entry name" value="HTH_30"/>
    <property type="match status" value="1"/>
</dbReference>
<dbReference type="Proteomes" id="UP000582974">
    <property type="component" value="Unassembled WGS sequence"/>
</dbReference>
<dbReference type="PANTHER" id="PTHR33744">
    <property type="entry name" value="CARBOHYDRATE DIACID REGULATOR"/>
    <property type="match status" value="1"/>
</dbReference>
<dbReference type="Pfam" id="PF25906">
    <property type="entry name" value="PucR-like_N"/>
    <property type="match status" value="1"/>
</dbReference>
<evidence type="ECO:0000259" key="2">
    <source>
        <dbReference type="Pfam" id="PF13556"/>
    </source>
</evidence>
<feature type="region of interest" description="Disordered" evidence="1">
    <location>
        <begin position="1"/>
        <end position="20"/>
    </location>
</feature>
<evidence type="ECO:0000313" key="5">
    <source>
        <dbReference type="Proteomes" id="UP000582974"/>
    </source>
</evidence>
<organism evidence="4 5">
    <name type="scientific">Haloechinothrix aidingensis</name>
    <dbReference type="NCBI Taxonomy" id="2752311"/>
    <lineage>
        <taxon>Bacteria</taxon>
        <taxon>Bacillati</taxon>
        <taxon>Actinomycetota</taxon>
        <taxon>Actinomycetes</taxon>
        <taxon>Pseudonocardiales</taxon>
        <taxon>Pseudonocardiaceae</taxon>
        <taxon>Haloechinothrix</taxon>
    </lineage>
</organism>
<dbReference type="Gene3D" id="1.10.10.2840">
    <property type="entry name" value="PucR C-terminal helix-turn-helix domain"/>
    <property type="match status" value="1"/>
</dbReference>
<evidence type="ECO:0000313" key="4">
    <source>
        <dbReference type="EMBL" id="MBA0125519.1"/>
    </source>
</evidence>
<comment type="caution">
    <text evidence="4">The sequence shown here is derived from an EMBL/GenBank/DDBJ whole genome shotgun (WGS) entry which is preliminary data.</text>
</comment>
<feature type="domain" description="PucR-like N-terminal" evidence="3">
    <location>
        <begin position="34"/>
        <end position="195"/>
    </location>
</feature>
<dbReference type="InterPro" id="IPR042070">
    <property type="entry name" value="PucR_C-HTH_sf"/>
</dbReference>
<dbReference type="AlphaFoldDB" id="A0A838A9P3"/>
<keyword evidence="5" id="KW-1185">Reference proteome</keyword>
<dbReference type="RefSeq" id="WP_180892292.1">
    <property type="nucleotide sequence ID" value="NZ_JACCKD010000002.1"/>
</dbReference>
<protein>
    <submittedName>
        <fullName evidence="4">Helix-turn-helix domain-containing protein</fullName>
    </submittedName>
</protein>
<dbReference type="PANTHER" id="PTHR33744:SF1">
    <property type="entry name" value="DNA-BINDING TRANSCRIPTIONAL ACTIVATOR ADER"/>
    <property type="match status" value="1"/>
</dbReference>
<dbReference type="EMBL" id="JACCKD010000002">
    <property type="protein sequence ID" value="MBA0125519.1"/>
    <property type="molecule type" value="Genomic_DNA"/>
</dbReference>
<dbReference type="InterPro" id="IPR051448">
    <property type="entry name" value="CdaR-like_regulators"/>
</dbReference>
<evidence type="ECO:0000259" key="3">
    <source>
        <dbReference type="Pfam" id="PF25906"/>
    </source>
</evidence>
<name>A0A838A9P3_9PSEU</name>